<evidence type="ECO:0000256" key="1">
    <source>
        <dbReference type="SAM" id="SignalP"/>
    </source>
</evidence>
<evidence type="ECO:0000313" key="2">
    <source>
        <dbReference type="EMBL" id="KAF2878895.1"/>
    </source>
</evidence>
<name>A0A8K0FVP8_IGNLU</name>
<proteinExistence type="predicted"/>
<accession>A0A8K0FVP8</accession>
<feature type="chain" id="PRO_5035482117" evidence="1">
    <location>
        <begin position="22"/>
        <end position="108"/>
    </location>
</feature>
<protein>
    <submittedName>
        <fullName evidence="2">Uncharacterized protein</fullName>
    </submittedName>
</protein>
<reference evidence="2" key="1">
    <citation type="submission" date="2019-08" db="EMBL/GenBank/DDBJ databases">
        <title>The genome of the North American firefly Photinus pyralis.</title>
        <authorList>
            <consortium name="Photinus pyralis genome working group"/>
            <person name="Fallon T.R."/>
            <person name="Sander Lower S.E."/>
            <person name="Weng J.-K."/>
        </authorList>
    </citation>
    <scope>NUCLEOTIDE SEQUENCE</scope>
    <source>
        <strain evidence="2">TRF0915ILg1</strain>
        <tissue evidence="2">Whole body</tissue>
    </source>
</reference>
<keyword evidence="1" id="KW-0732">Signal</keyword>
<dbReference type="OrthoDB" id="8187571at2759"/>
<dbReference type="Proteomes" id="UP000801492">
    <property type="component" value="Unassembled WGS sequence"/>
</dbReference>
<feature type="signal peptide" evidence="1">
    <location>
        <begin position="1"/>
        <end position="21"/>
    </location>
</feature>
<sequence length="108" mass="11907">MGNRAFWVGGDLVFEFLTVLAVPKIVVPKECKQVGQTVSGERGKQVTFVGTVTASGEAFLPVCKVTDMLKKDNDGIARGQYSVQEEPNKIEDSLEATDFLPHHRWPSK</sequence>
<organism evidence="2 3">
    <name type="scientific">Ignelater luminosus</name>
    <name type="common">Cucubano</name>
    <name type="synonym">Pyrophorus luminosus</name>
    <dbReference type="NCBI Taxonomy" id="2038154"/>
    <lineage>
        <taxon>Eukaryota</taxon>
        <taxon>Metazoa</taxon>
        <taxon>Ecdysozoa</taxon>
        <taxon>Arthropoda</taxon>
        <taxon>Hexapoda</taxon>
        <taxon>Insecta</taxon>
        <taxon>Pterygota</taxon>
        <taxon>Neoptera</taxon>
        <taxon>Endopterygota</taxon>
        <taxon>Coleoptera</taxon>
        <taxon>Polyphaga</taxon>
        <taxon>Elateriformia</taxon>
        <taxon>Elateroidea</taxon>
        <taxon>Elateridae</taxon>
        <taxon>Agrypninae</taxon>
        <taxon>Pyrophorini</taxon>
        <taxon>Ignelater</taxon>
    </lineage>
</organism>
<gene>
    <name evidence="2" type="ORF">ILUMI_27272</name>
</gene>
<comment type="caution">
    <text evidence="2">The sequence shown here is derived from an EMBL/GenBank/DDBJ whole genome shotgun (WGS) entry which is preliminary data.</text>
</comment>
<dbReference type="AlphaFoldDB" id="A0A8K0FVP8"/>
<dbReference type="EMBL" id="VTPC01091259">
    <property type="protein sequence ID" value="KAF2878895.1"/>
    <property type="molecule type" value="Genomic_DNA"/>
</dbReference>
<evidence type="ECO:0000313" key="3">
    <source>
        <dbReference type="Proteomes" id="UP000801492"/>
    </source>
</evidence>
<keyword evidence="3" id="KW-1185">Reference proteome</keyword>